<comment type="caution">
    <text evidence="1">The sequence shown here is derived from an EMBL/GenBank/DDBJ whole genome shotgun (WGS) entry which is preliminary data.</text>
</comment>
<dbReference type="AlphaFoldDB" id="T1DRH6"/>
<organism evidence="1 2">
    <name type="scientific">Porphyromonas crevioricanis JCM 15906</name>
    <dbReference type="NCBI Taxonomy" id="1305617"/>
    <lineage>
        <taxon>Bacteria</taxon>
        <taxon>Pseudomonadati</taxon>
        <taxon>Bacteroidota</taxon>
        <taxon>Bacteroidia</taxon>
        <taxon>Bacteroidales</taxon>
        <taxon>Porphyromonadaceae</taxon>
        <taxon>Porphyromonas</taxon>
    </lineage>
</organism>
<evidence type="ECO:0000313" key="1">
    <source>
        <dbReference type="EMBL" id="GAD05255.1"/>
    </source>
</evidence>
<sequence length="50" mass="5744">MTRIAEPTESLFIFSSEAHLSPLLVSHIKPQLCINPMIRGKNRIFGSFWE</sequence>
<name>T1DRH6_9PORP</name>
<reference evidence="1 2" key="2">
    <citation type="journal article" date="2013" name="Genome Announc.">
        <title>Draft Genome Sequences of Porphyromonas crevioricanis JCM 15906T and Porphyromonas cansulci JCM 13913T Isolated from a Canine Oral Cavity.</title>
        <authorList>
            <person name="Sakamoto M."/>
            <person name="Tanaka N."/>
            <person name="Shiwa Y."/>
            <person name="Yoshikawa H."/>
            <person name="Ohkuma M."/>
        </authorList>
    </citation>
    <scope>NUCLEOTIDE SEQUENCE [LARGE SCALE GENOMIC DNA]</scope>
    <source>
        <strain evidence="1 2">JCM 15906</strain>
    </source>
</reference>
<gene>
    <name evidence="1" type="ORF">PORCRE_955</name>
</gene>
<dbReference type="EMBL" id="BAOU01000023">
    <property type="protein sequence ID" value="GAD05255.1"/>
    <property type="molecule type" value="Genomic_DNA"/>
</dbReference>
<reference evidence="2" key="1">
    <citation type="journal article" date="2013" name="Genome">
        <title>Draft Genome Sequences of Porphyromonas crevioricanis JCM 15906T and Porphyromonas cansulci JCM 13913T Isolated from a Canine Oral Cavity.</title>
        <authorList>
            <person name="Sakamoto M."/>
            <person name="Tanaka N."/>
            <person name="Shiwa Y."/>
            <person name="Yoshikawa H."/>
            <person name="Ohkuma M."/>
        </authorList>
    </citation>
    <scope>NUCLEOTIDE SEQUENCE [LARGE SCALE GENOMIC DNA]</scope>
    <source>
        <strain evidence="2">JCM 15906</strain>
    </source>
</reference>
<accession>T1DRH6</accession>
<proteinExistence type="predicted"/>
<evidence type="ECO:0000313" key="2">
    <source>
        <dbReference type="Proteomes" id="UP000018031"/>
    </source>
</evidence>
<protein>
    <submittedName>
        <fullName evidence="1">Uncharacterized protein</fullName>
    </submittedName>
</protein>
<dbReference type="Proteomes" id="UP000018031">
    <property type="component" value="Unassembled WGS sequence"/>
</dbReference>